<dbReference type="SMART" id="SM00181">
    <property type="entry name" value="EGF"/>
    <property type="match status" value="6"/>
</dbReference>
<dbReference type="AlphaFoldDB" id="A0A818W1F4"/>
<keyword evidence="2 6" id="KW-0245">EGF-like domain</keyword>
<feature type="chain" id="PRO_5032731555" description="EGF-like domain-containing protein" evidence="7">
    <location>
        <begin position="28"/>
        <end position="419"/>
    </location>
</feature>
<protein>
    <recommendedName>
        <fullName evidence="8">EGF-like domain-containing protein</fullName>
    </recommendedName>
</protein>
<dbReference type="Pfam" id="PF12947">
    <property type="entry name" value="EGF_3"/>
    <property type="match status" value="1"/>
</dbReference>
<dbReference type="InterPro" id="IPR000742">
    <property type="entry name" value="EGF"/>
</dbReference>
<comment type="caution">
    <text evidence="6">Lacks conserved residue(s) required for the propagation of feature annotation.</text>
</comment>
<evidence type="ECO:0000256" key="1">
    <source>
        <dbReference type="ARBA" id="ARBA00004370"/>
    </source>
</evidence>
<dbReference type="Gene3D" id="2.10.25.10">
    <property type="entry name" value="Laminin"/>
    <property type="match status" value="5"/>
</dbReference>
<evidence type="ECO:0000256" key="5">
    <source>
        <dbReference type="ARBA" id="ARBA00023180"/>
    </source>
</evidence>
<keyword evidence="7" id="KW-0732">Signal</keyword>
<organism evidence="9 10">
    <name type="scientific">Rotaria socialis</name>
    <dbReference type="NCBI Taxonomy" id="392032"/>
    <lineage>
        <taxon>Eukaryota</taxon>
        <taxon>Metazoa</taxon>
        <taxon>Spiralia</taxon>
        <taxon>Gnathifera</taxon>
        <taxon>Rotifera</taxon>
        <taxon>Eurotatoria</taxon>
        <taxon>Bdelloidea</taxon>
        <taxon>Philodinida</taxon>
        <taxon>Philodinidae</taxon>
        <taxon>Rotaria</taxon>
    </lineage>
</organism>
<reference evidence="9" key="1">
    <citation type="submission" date="2021-02" db="EMBL/GenBank/DDBJ databases">
        <authorList>
            <person name="Nowell W R."/>
        </authorList>
    </citation>
    <scope>NUCLEOTIDE SEQUENCE</scope>
</reference>
<dbReference type="EMBL" id="CAJNYV010005036">
    <property type="protein sequence ID" value="CAF3718297.1"/>
    <property type="molecule type" value="Genomic_DNA"/>
</dbReference>
<dbReference type="PANTHER" id="PTHR24038">
    <property type="entry name" value="STABILIN"/>
    <property type="match status" value="1"/>
</dbReference>
<evidence type="ECO:0000256" key="3">
    <source>
        <dbReference type="ARBA" id="ARBA00023136"/>
    </source>
</evidence>
<evidence type="ECO:0000256" key="6">
    <source>
        <dbReference type="PROSITE-ProRule" id="PRU00076"/>
    </source>
</evidence>
<evidence type="ECO:0000259" key="8">
    <source>
        <dbReference type="PROSITE" id="PS50026"/>
    </source>
</evidence>
<sequence length="419" mass="43802">MALYGPLLYAWLPLLVFLLQAFHGGSAHSSCSENNGGCDQNALCSDDPTTGAMKCTCKTGYTNTGCDDKVVCTGMIIFSKMEKFPHHHYISDSCTVNNGDCHSNADCSHDATTNAVQCICNTGYTNTGSGSTVVCTGMMISRTMETFPRNLYISDSCTVNNGACDPNAFCSHDAKKNAVKCTCKAGYTNTGSADNVVCAGMIISRKVETFPRHFCLSESCPADNGADDPNAICSSDAGNDQRKCTCKAGYTNIGCHRRVVCRGTMISDKIDAFPPHLHTSDSCTANHGGCDANADCSHDATTNAVVCTCKTGYTNTGSGSNVVCTDSCTVSNGGCHRNAVCSHDATTNAVVCTCKTGYTNTGSGANVVCTDSSSESNEACGRHAVRSRDPKTNAVVCTCKTGYTNTGSGSNVVCSGMKI</sequence>
<feature type="signal peptide" evidence="7">
    <location>
        <begin position="1"/>
        <end position="27"/>
    </location>
</feature>
<accession>A0A818W1F4</accession>
<dbReference type="PROSITE" id="PS01186">
    <property type="entry name" value="EGF_2"/>
    <property type="match status" value="2"/>
</dbReference>
<dbReference type="PROSITE" id="PS50026">
    <property type="entry name" value="EGF_3"/>
    <property type="match status" value="1"/>
</dbReference>
<keyword evidence="4 6" id="KW-1015">Disulfide bond</keyword>
<comment type="subcellular location">
    <subcellularLocation>
        <location evidence="1">Membrane</location>
    </subcellularLocation>
</comment>
<dbReference type="PANTHER" id="PTHR24038:SF11">
    <property type="entry name" value="INTEGRIN BETA-LIKE PROTEIN E"/>
    <property type="match status" value="1"/>
</dbReference>
<name>A0A818W1F4_9BILA</name>
<keyword evidence="5" id="KW-0325">Glycoprotein</keyword>
<evidence type="ECO:0000313" key="9">
    <source>
        <dbReference type="EMBL" id="CAF3718297.1"/>
    </source>
</evidence>
<dbReference type="Proteomes" id="UP000663865">
    <property type="component" value="Unassembled WGS sequence"/>
</dbReference>
<feature type="domain" description="EGF-like" evidence="8">
    <location>
        <begin position="27"/>
        <end position="67"/>
    </location>
</feature>
<proteinExistence type="predicted"/>
<comment type="caution">
    <text evidence="9">The sequence shown here is derived from an EMBL/GenBank/DDBJ whole genome shotgun (WGS) entry which is preliminary data.</text>
</comment>
<keyword evidence="3" id="KW-0472">Membrane</keyword>
<gene>
    <name evidence="9" type="ORF">KIK155_LOCUS27814</name>
</gene>
<evidence type="ECO:0000256" key="2">
    <source>
        <dbReference type="ARBA" id="ARBA00022536"/>
    </source>
</evidence>
<dbReference type="GO" id="GO:0016020">
    <property type="term" value="C:membrane"/>
    <property type="evidence" value="ECO:0007669"/>
    <property type="project" value="UniProtKB-SubCell"/>
</dbReference>
<dbReference type="InterPro" id="IPR024731">
    <property type="entry name" value="NELL2-like_EGF"/>
</dbReference>
<evidence type="ECO:0000256" key="7">
    <source>
        <dbReference type="SAM" id="SignalP"/>
    </source>
</evidence>
<dbReference type="SUPFAM" id="SSF57196">
    <property type="entry name" value="EGF/Laminin"/>
    <property type="match status" value="3"/>
</dbReference>
<evidence type="ECO:0000313" key="10">
    <source>
        <dbReference type="Proteomes" id="UP000663865"/>
    </source>
</evidence>
<evidence type="ECO:0000256" key="4">
    <source>
        <dbReference type="ARBA" id="ARBA00023157"/>
    </source>
</evidence>
<feature type="disulfide bond" evidence="6">
    <location>
        <begin position="38"/>
        <end position="55"/>
    </location>
</feature>
<feature type="disulfide bond" evidence="6">
    <location>
        <begin position="57"/>
        <end position="66"/>
    </location>
</feature>